<dbReference type="VEuPathDB" id="ToxoDB:ENH_00069780"/>
<organism evidence="1 2">
    <name type="scientific">Eimeria necatrix</name>
    <dbReference type="NCBI Taxonomy" id="51315"/>
    <lineage>
        <taxon>Eukaryota</taxon>
        <taxon>Sar</taxon>
        <taxon>Alveolata</taxon>
        <taxon>Apicomplexa</taxon>
        <taxon>Conoidasida</taxon>
        <taxon>Coccidia</taxon>
        <taxon>Eucoccidiorida</taxon>
        <taxon>Eimeriorina</taxon>
        <taxon>Eimeriidae</taxon>
        <taxon>Eimeria</taxon>
    </lineage>
</organism>
<dbReference type="EMBL" id="HG722955">
    <property type="protein sequence ID" value="CDJ64482.1"/>
    <property type="molecule type" value="Genomic_DNA"/>
</dbReference>
<accession>U6MJS1</accession>
<reference evidence="1" key="1">
    <citation type="submission" date="2013-10" db="EMBL/GenBank/DDBJ databases">
        <title>Genomic analysis of the causative agents of coccidiosis in chickens.</title>
        <authorList>
            <person name="Reid A.J."/>
            <person name="Blake D."/>
            <person name="Billington K."/>
            <person name="Browne H."/>
            <person name="Dunn M."/>
            <person name="Hung S."/>
            <person name="Kawahara F."/>
            <person name="Miranda-Saavedra D."/>
            <person name="Mourier T."/>
            <person name="Nagra H."/>
            <person name="Otto T.D."/>
            <person name="Rawlings N."/>
            <person name="Sanchez A."/>
            <person name="Sanders M."/>
            <person name="Subramaniam C."/>
            <person name="Tay Y."/>
            <person name="Dear P."/>
            <person name="Doerig C."/>
            <person name="Gruber A."/>
            <person name="Parkinson J."/>
            <person name="Shirley M."/>
            <person name="Wan K.L."/>
            <person name="Berriman M."/>
            <person name="Tomley F."/>
            <person name="Pain A."/>
        </authorList>
    </citation>
    <scope>NUCLEOTIDE SEQUENCE [LARGE SCALE GENOMIC DNA]</scope>
    <source>
        <strain evidence="1">Houghton</strain>
    </source>
</reference>
<proteinExistence type="predicted"/>
<reference evidence="1" key="2">
    <citation type="submission" date="2013-10" db="EMBL/GenBank/DDBJ databases">
        <authorList>
            <person name="Aslett M."/>
        </authorList>
    </citation>
    <scope>NUCLEOTIDE SEQUENCE [LARGE SCALE GENOMIC DNA]</scope>
    <source>
        <strain evidence="1">Houghton</strain>
    </source>
</reference>
<name>U6MJS1_9EIME</name>
<sequence>MACAIGGCFLGIYISTPQLRPVEADPADTSTLLDSSNPALSRREKFGMPTNHPWVYFSEPDNEVLVRPAESQEGSVGVLSLPARLGLRIDPAATAAAAAAAAGAAAAAAAAAQQQQLLQQLKALADDCAAYGVLLLGVEITDAKTLSFIAKVQNPGPLQIIQAVKCKVTSEAQTALAAVSRSYTSEILQGLKNQPELFQTP</sequence>
<dbReference type="RefSeq" id="XP_013432949.1">
    <property type="nucleotide sequence ID" value="XM_013577495.1"/>
</dbReference>
<dbReference type="Proteomes" id="UP000030754">
    <property type="component" value="Unassembled WGS sequence"/>
</dbReference>
<evidence type="ECO:0000313" key="2">
    <source>
        <dbReference type="Proteomes" id="UP000030754"/>
    </source>
</evidence>
<protein>
    <submittedName>
        <fullName evidence="1">Uncharacterized protein</fullName>
    </submittedName>
</protein>
<dbReference type="GeneID" id="25477111"/>
<gene>
    <name evidence="1" type="ORF">ENH_00069780</name>
</gene>
<dbReference type="AlphaFoldDB" id="U6MJS1"/>
<dbReference type="OrthoDB" id="348052at2759"/>
<evidence type="ECO:0000313" key="1">
    <source>
        <dbReference type="EMBL" id="CDJ64482.1"/>
    </source>
</evidence>
<keyword evidence="2" id="KW-1185">Reference proteome</keyword>